<dbReference type="KEGG" id="ccjz:ccrud_09040"/>
<proteinExistence type="predicted"/>
<protein>
    <submittedName>
        <fullName evidence="1">Uncharacterized protein</fullName>
    </submittedName>
</protein>
<dbReference type="Proteomes" id="UP000076929">
    <property type="component" value="Chromosome"/>
</dbReference>
<evidence type="ECO:0000313" key="2">
    <source>
        <dbReference type="Proteomes" id="UP000076929"/>
    </source>
</evidence>
<accession>A0A172QUF7</accession>
<name>A0A172QUF7_9CORY</name>
<dbReference type="AlphaFoldDB" id="A0A172QUF7"/>
<keyword evidence="2" id="KW-1185">Reference proteome</keyword>
<reference evidence="1 2" key="1">
    <citation type="submission" date="2016-05" db="EMBL/GenBank/DDBJ databases">
        <title>Complete genome sequence of Corynebacterium crudilactis, a new Corynebacterium species isolated from raw cow's milk.</title>
        <authorList>
            <person name="Christian R."/>
            <person name="Zimmermann J."/>
            <person name="Lipski A."/>
            <person name="Kalinowski J."/>
        </authorList>
    </citation>
    <scope>NUCLEOTIDE SEQUENCE [LARGE SCALE GENOMIC DNA]</scope>
    <source>
        <strain evidence="1 2">JZ16</strain>
    </source>
</reference>
<dbReference type="EMBL" id="CP015622">
    <property type="protein sequence ID" value="ANE04333.1"/>
    <property type="molecule type" value="Genomic_DNA"/>
</dbReference>
<sequence>MGNLIIQVMEMLIGNRWTCANISKLRQRVQRLRASLCNWRGKLDDYTIEHLIVPAVIAACRRAEESDCSSWLVRLAVEDDMRPSSQFHFKKPSGSVCRSG</sequence>
<evidence type="ECO:0000313" key="1">
    <source>
        <dbReference type="EMBL" id="ANE04333.1"/>
    </source>
</evidence>
<gene>
    <name evidence="1" type="ORF">ccrud_09040</name>
</gene>
<organism evidence="1 2">
    <name type="scientific">Corynebacterium crudilactis</name>
    <dbReference type="NCBI Taxonomy" id="1652495"/>
    <lineage>
        <taxon>Bacteria</taxon>
        <taxon>Bacillati</taxon>
        <taxon>Actinomycetota</taxon>
        <taxon>Actinomycetes</taxon>
        <taxon>Mycobacteriales</taxon>
        <taxon>Corynebacteriaceae</taxon>
        <taxon>Corynebacterium</taxon>
    </lineage>
</organism>